<keyword evidence="3" id="KW-1185">Reference proteome</keyword>
<dbReference type="PANTHER" id="PTHR33266">
    <property type="entry name" value="CHROMOSOME 15, WHOLE GENOME SHOTGUN SEQUENCE"/>
    <property type="match status" value="1"/>
</dbReference>
<feature type="compositionally biased region" description="Pro residues" evidence="1">
    <location>
        <begin position="11"/>
        <end position="20"/>
    </location>
</feature>
<dbReference type="PANTHER" id="PTHR33266:SF1">
    <property type="entry name" value="F-BOX DOMAIN-CONTAINING PROTEIN"/>
    <property type="match status" value="1"/>
</dbReference>
<proteinExistence type="predicted"/>
<reference evidence="2" key="1">
    <citation type="submission" date="2020-11" db="EMBL/GenBank/DDBJ databases">
        <authorList>
            <consortium name="DOE Joint Genome Institute"/>
            <person name="Ahrendt S."/>
            <person name="Riley R."/>
            <person name="Andreopoulos W."/>
            <person name="LaButti K."/>
            <person name="Pangilinan J."/>
            <person name="Ruiz-duenas F.J."/>
            <person name="Barrasa J.M."/>
            <person name="Sanchez-Garcia M."/>
            <person name="Camarero S."/>
            <person name="Miyauchi S."/>
            <person name="Serrano A."/>
            <person name="Linde D."/>
            <person name="Babiker R."/>
            <person name="Drula E."/>
            <person name="Ayuso-Fernandez I."/>
            <person name="Pacheco R."/>
            <person name="Padilla G."/>
            <person name="Ferreira P."/>
            <person name="Barriuso J."/>
            <person name="Kellner H."/>
            <person name="Castanera R."/>
            <person name="Alfaro M."/>
            <person name="Ramirez L."/>
            <person name="Pisabarro A.G."/>
            <person name="Kuo A."/>
            <person name="Tritt A."/>
            <person name="Lipzen A."/>
            <person name="He G."/>
            <person name="Yan M."/>
            <person name="Ng V."/>
            <person name="Cullen D."/>
            <person name="Martin F."/>
            <person name="Rosso M.-N."/>
            <person name="Henrissat B."/>
            <person name="Hibbett D."/>
            <person name="Martinez A.T."/>
            <person name="Grigoriev I.V."/>
        </authorList>
    </citation>
    <scope>NUCLEOTIDE SEQUENCE</scope>
    <source>
        <strain evidence="2">AH 44721</strain>
    </source>
</reference>
<sequence length="879" mass="99041">MDVDQISSSSKPPPISPPATPSEKRSKYILPDDELNKITEDMKSFLKFLHPRTPNGSDDWRRLSAFIVEQLTLTKIKLTKNPADIIKFASQEELEQWIVGVQSGIEKNDWTTLMELLLEPSVKPINTGFARERHSTDPESQAIMASWKAKYVGTSPDLFELVLGDYMQFTHHYAFCVSHLQSSGTGKSRVHDELAKRIFYVPMNLAAEDTCSFPPPDPQVKKWFEIETNLSSPVNQQAVQNRCNAFLLALLYKTRDELDQIVTEHLAQLRDLEQRGHTKENAKKRVTLLSREFRKKMAGAERLKKHGDYRSIFMMRSSGLPKCSKEAKTVGGLYITIISGILNLGAPGNEMVRSIAQEIVDVLDPTRCCRTEPLMVICWDDANFLNDQIPNVPWTLFSGLRRALRTIRDFPFFSIFVTTAYNLEFVPPPPAYGPSSRISFLVLDPYAPITEVGFDEFASKVDSKGSWTLAQVASTYHMAHLGRPLFATRYDCGSDLIKQSIITFAQEKLLCRKLVGDTSLSDAESLACLAIRLGLDFKSTSWTDRRAERIQVERHMRLCLSATAGFQKMVTISPSEPLLAEAAYSTMSTHLDMDQAPQALLRHFDMDKTPLRAIESPSANERQDDRDGQSRVLTVLEFLDALLPPNTHKDVKIQTPFRFTTGHGEVKLEDAFARGHIWFNHFIKIMTITCVTLILSSPILFDNHLKPESISAILVQVKNDPSCAHNVRTSLFKAMDPFRFGLFSKGDKPAFPIIRMVFALASQISTVTRPTNPEDSSSGQASAHRYTAYDIWVAGTTQDSFGVISQNGRNVYKDLTERTSKVSNVYALLDQSTNSAEQVERMANARRRMLPGTSTNLEHQKNYVSFEKEIEVELDDNGD</sequence>
<gene>
    <name evidence="2" type="ORF">CPB84DRAFT_1768288</name>
</gene>
<accession>A0A9P5NSY6</accession>
<feature type="region of interest" description="Disordered" evidence="1">
    <location>
        <begin position="1"/>
        <end position="29"/>
    </location>
</feature>
<dbReference type="Proteomes" id="UP000724874">
    <property type="component" value="Unassembled WGS sequence"/>
</dbReference>
<evidence type="ECO:0000313" key="2">
    <source>
        <dbReference type="EMBL" id="KAF8907965.1"/>
    </source>
</evidence>
<evidence type="ECO:0000313" key="3">
    <source>
        <dbReference type="Proteomes" id="UP000724874"/>
    </source>
</evidence>
<dbReference type="AlphaFoldDB" id="A0A9P5NSY6"/>
<protein>
    <submittedName>
        <fullName evidence="2">Uncharacterized protein</fullName>
    </submittedName>
</protein>
<dbReference type="EMBL" id="JADNYJ010000013">
    <property type="protein sequence ID" value="KAF8907965.1"/>
    <property type="molecule type" value="Genomic_DNA"/>
</dbReference>
<organism evidence="2 3">
    <name type="scientific">Gymnopilus junonius</name>
    <name type="common">Spectacular rustgill mushroom</name>
    <name type="synonym">Gymnopilus spectabilis subsp. junonius</name>
    <dbReference type="NCBI Taxonomy" id="109634"/>
    <lineage>
        <taxon>Eukaryota</taxon>
        <taxon>Fungi</taxon>
        <taxon>Dikarya</taxon>
        <taxon>Basidiomycota</taxon>
        <taxon>Agaricomycotina</taxon>
        <taxon>Agaricomycetes</taxon>
        <taxon>Agaricomycetidae</taxon>
        <taxon>Agaricales</taxon>
        <taxon>Agaricineae</taxon>
        <taxon>Hymenogastraceae</taxon>
        <taxon>Gymnopilus</taxon>
    </lineage>
</organism>
<dbReference type="OrthoDB" id="107110at2759"/>
<name>A0A9P5NSY6_GYMJU</name>
<comment type="caution">
    <text evidence="2">The sequence shown here is derived from an EMBL/GenBank/DDBJ whole genome shotgun (WGS) entry which is preliminary data.</text>
</comment>
<evidence type="ECO:0000256" key="1">
    <source>
        <dbReference type="SAM" id="MobiDB-lite"/>
    </source>
</evidence>